<feature type="signal peptide" evidence="10">
    <location>
        <begin position="1"/>
        <end position="30"/>
    </location>
</feature>
<feature type="disulfide bond" evidence="9">
    <location>
        <begin position="306"/>
        <end position="316"/>
    </location>
</feature>
<dbReference type="AlphaFoldDB" id="A0A5B2ZBZ9"/>
<evidence type="ECO:0000256" key="10">
    <source>
        <dbReference type="SAM" id="SignalP"/>
    </source>
</evidence>
<evidence type="ECO:0000256" key="4">
    <source>
        <dbReference type="ARBA" id="ARBA00022801"/>
    </source>
</evidence>
<dbReference type="Gene3D" id="2.40.10.10">
    <property type="entry name" value="Trypsin-like serine proteases"/>
    <property type="match status" value="2"/>
</dbReference>
<protein>
    <submittedName>
        <fullName evidence="13">S1 family peptidase</fullName>
    </submittedName>
</protein>
<keyword evidence="7 9" id="KW-1015">Disulfide bond</keyword>
<dbReference type="InterPro" id="IPR037295">
    <property type="entry name" value="Alpha-lytic_protease_prodomain"/>
</dbReference>
<feature type="active site" description="Charge relay system" evidence="8">
    <location>
        <position position="267"/>
    </location>
</feature>
<evidence type="ECO:0000313" key="13">
    <source>
        <dbReference type="EMBL" id="KAA2284714.1"/>
    </source>
</evidence>
<name>A0A5B2ZBZ9_9GAMM</name>
<dbReference type="InterPro" id="IPR001316">
    <property type="entry name" value="Pept_S1A_streptogrisin"/>
</dbReference>
<keyword evidence="4" id="KW-0378">Hydrolase</keyword>
<dbReference type="InterPro" id="IPR001254">
    <property type="entry name" value="Trypsin_dom"/>
</dbReference>
<dbReference type="GO" id="GO:0006508">
    <property type="term" value="P:proteolysis"/>
    <property type="evidence" value="ECO:0007669"/>
    <property type="project" value="UniProtKB-KW"/>
</dbReference>
<dbReference type="EMBL" id="VUOD01000005">
    <property type="protein sequence ID" value="KAA2284714.1"/>
    <property type="molecule type" value="Genomic_DNA"/>
</dbReference>
<evidence type="ECO:0000256" key="1">
    <source>
        <dbReference type="ARBA" id="ARBA00007664"/>
    </source>
</evidence>
<organism evidence="13 14">
    <name type="scientific">Arenimonas fontis</name>
    <dbReference type="NCBI Taxonomy" id="2608255"/>
    <lineage>
        <taxon>Bacteria</taxon>
        <taxon>Pseudomonadati</taxon>
        <taxon>Pseudomonadota</taxon>
        <taxon>Gammaproteobacteria</taxon>
        <taxon>Lysobacterales</taxon>
        <taxon>Lysobacteraceae</taxon>
        <taxon>Arenimonas</taxon>
    </lineage>
</organism>
<evidence type="ECO:0000259" key="12">
    <source>
        <dbReference type="Pfam" id="PF02983"/>
    </source>
</evidence>
<gene>
    <name evidence="13" type="ORF">F0415_08420</name>
</gene>
<keyword evidence="14" id="KW-1185">Reference proteome</keyword>
<evidence type="ECO:0000259" key="11">
    <source>
        <dbReference type="Pfam" id="PF00089"/>
    </source>
</evidence>
<comment type="caution">
    <text evidence="13">The sequence shown here is derived from an EMBL/GenBank/DDBJ whole genome shotgun (WGS) entry which is preliminary data.</text>
</comment>
<dbReference type="PRINTS" id="PR00861">
    <property type="entry name" value="ALYTICPTASE"/>
</dbReference>
<feature type="active site" description="Charge relay system" evidence="8">
    <location>
        <position position="235"/>
    </location>
</feature>
<evidence type="ECO:0000313" key="14">
    <source>
        <dbReference type="Proteomes" id="UP000322165"/>
    </source>
</evidence>
<dbReference type="Pfam" id="PF00089">
    <property type="entry name" value="Trypsin"/>
    <property type="match status" value="1"/>
</dbReference>
<evidence type="ECO:0000256" key="6">
    <source>
        <dbReference type="ARBA" id="ARBA00023145"/>
    </source>
</evidence>
<feature type="chain" id="PRO_5023024017" evidence="10">
    <location>
        <begin position="31"/>
        <end position="400"/>
    </location>
</feature>
<evidence type="ECO:0000256" key="8">
    <source>
        <dbReference type="PIRSR" id="PIRSR001134-1"/>
    </source>
</evidence>
<dbReference type="SUPFAM" id="SSF54806">
    <property type="entry name" value="Alpha-lytic protease prodomain"/>
    <property type="match status" value="2"/>
</dbReference>
<dbReference type="Proteomes" id="UP000322165">
    <property type="component" value="Unassembled WGS sequence"/>
</dbReference>
<dbReference type="InterPro" id="IPR035070">
    <property type="entry name" value="Streptogrisin_prodomain"/>
</dbReference>
<dbReference type="InterPro" id="IPR009003">
    <property type="entry name" value="Peptidase_S1_PA"/>
</dbReference>
<keyword evidence="5" id="KW-0720">Serine protease</keyword>
<evidence type="ECO:0000256" key="5">
    <source>
        <dbReference type="ARBA" id="ARBA00022825"/>
    </source>
</evidence>
<dbReference type="PIRSF" id="PIRSF001134">
    <property type="entry name" value="Streptogrisin"/>
    <property type="match status" value="1"/>
</dbReference>
<dbReference type="InterPro" id="IPR004236">
    <property type="entry name" value="Pept_S1_alpha_lytic"/>
</dbReference>
<keyword evidence="3 10" id="KW-0732">Signal</keyword>
<comment type="similarity">
    <text evidence="1">Belongs to the peptidase S1 family.</text>
</comment>
<evidence type="ECO:0000256" key="7">
    <source>
        <dbReference type="ARBA" id="ARBA00023157"/>
    </source>
</evidence>
<keyword evidence="2" id="KW-0645">Protease</keyword>
<dbReference type="CDD" id="cd21112">
    <property type="entry name" value="alphaLP-like"/>
    <property type="match status" value="1"/>
</dbReference>
<reference evidence="13 14" key="1">
    <citation type="submission" date="2019-09" db="EMBL/GenBank/DDBJ databases">
        <title>Arenimonas chukotkensis sp. nov., a bacterium isolated from Chukotka hot spring, Arctic region, Russia.</title>
        <authorList>
            <person name="Zayulina K.S."/>
            <person name="Prokofeva M.I."/>
            <person name="Elcheninov A.G."/>
            <person name="Novikov A."/>
            <person name="Kochetkova T.V."/>
            <person name="Kublanov I.V."/>
        </authorList>
    </citation>
    <scope>NUCLEOTIDE SEQUENCE [LARGE SCALE GENOMIC DNA]</scope>
    <source>
        <strain evidence="13 14">3729k</strain>
    </source>
</reference>
<dbReference type="Gene3D" id="3.30.300.50">
    <property type="match status" value="2"/>
</dbReference>
<feature type="domain" description="Peptidase S1A alpha-lytic prodomain" evidence="12">
    <location>
        <begin position="120"/>
        <end position="180"/>
    </location>
</feature>
<dbReference type="InterPro" id="IPR043504">
    <property type="entry name" value="Peptidase_S1_PA_chymotrypsin"/>
</dbReference>
<proteinExistence type="inferred from homology"/>
<evidence type="ECO:0000256" key="9">
    <source>
        <dbReference type="PIRSR" id="PIRSR001134-2"/>
    </source>
</evidence>
<dbReference type="SUPFAM" id="SSF50494">
    <property type="entry name" value="Trypsin-like serine proteases"/>
    <property type="match status" value="1"/>
</dbReference>
<keyword evidence="6" id="KW-0865">Zymogen</keyword>
<feature type="disulfide bond" evidence="9">
    <location>
        <begin position="342"/>
        <end position="370"/>
    </location>
</feature>
<dbReference type="GO" id="GO:0004252">
    <property type="term" value="F:serine-type endopeptidase activity"/>
    <property type="evidence" value="ECO:0007669"/>
    <property type="project" value="InterPro"/>
</dbReference>
<feature type="active site" description="Charge relay system" evidence="8">
    <location>
        <position position="348"/>
    </location>
</feature>
<dbReference type="GO" id="GO:0005576">
    <property type="term" value="C:extracellular region"/>
    <property type="evidence" value="ECO:0007669"/>
    <property type="project" value="InterPro"/>
</dbReference>
<feature type="disulfide bond" evidence="9">
    <location>
        <begin position="216"/>
        <end position="236"/>
    </location>
</feature>
<evidence type="ECO:0000256" key="2">
    <source>
        <dbReference type="ARBA" id="ARBA00022670"/>
    </source>
</evidence>
<evidence type="ECO:0000256" key="3">
    <source>
        <dbReference type="ARBA" id="ARBA00022729"/>
    </source>
</evidence>
<accession>A0A5B2ZBZ9</accession>
<sequence>MQMRKFVNWAKRGLLAVSPLVFFVALAVSAAGPSDRDVAPAMRAAMQRDLGLSPAQLSQYLKIERLAAQQGQRLAKAQGDRFAGSWLERKPDGQYQLVVATTSIRPQRGPAGTEIRNVRHSLARLEAAKQDMDDMVARGARVPEGVYGWFVDVRENSVTINVAPGARKAAIDFIAASGADSDTIRLRTMASAPRPLATLMGGSEYLSSDGSNYYYCSVGFAVTRNGAQGFATAGHCGAAGDGAFVLVRRRTVSQIGAFAASDFPGADRAWVQVDNGHTLQPVVNGYGDGDIPVRGNTEAPIGAAVCRSGRTTGLHCGVIEAKNVTVQYPDATVNGLTQVKVCAEGGDSGGSFITTPGQAQGVLSGGNYSCKGKQAKLATSYFQPLNPLLQAYGLSLKLSP</sequence>
<reference evidence="13 14" key="2">
    <citation type="submission" date="2019-09" db="EMBL/GenBank/DDBJ databases">
        <authorList>
            <person name="Mazur A."/>
        </authorList>
    </citation>
    <scope>NUCLEOTIDE SEQUENCE [LARGE SCALE GENOMIC DNA]</scope>
    <source>
        <strain evidence="13 14">3729k</strain>
    </source>
</reference>
<feature type="domain" description="Peptidase S1" evidence="11">
    <location>
        <begin position="228"/>
        <end position="375"/>
    </location>
</feature>
<dbReference type="Pfam" id="PF02983">
    <property type="entry name" value="Pro_Al_protease"/>
    <property type="match status" value="1"/>
</dbReference>